<proteinExistence type="predicted"/>
<reference evidence="3 4" key="1">
    <citation type="submission" date="2020-05" db="EMBL/GenBank/DDBJ databases">
        <title>FDA dAtabase for Regulatory Grade micrObial Sequences (FDA-ARGOS): Supporting development and validation of Infectious Disease Dx tests.</title>
        <authorList>
            <person name="Sproer C."/>
            <person name="Gronow S."/>
            <person name="Severitt S."/>
            <person name="Schroder I."/>
            <person name="Tallon L."/>
            <person name="Sadzewicz L."/>
            <person name="Zhao X."/>
            <person name="Vavikolanu K."/>
            <person name="Mehta A."/>
            <person name="Aluvathingal J."/>
            <person name="Nadendla S."/>
            <person name="Myers T."/>
            <person name="Yan Y."/>
            <person name="Sichtig H."/>
        </authorList>
    </citation>
    <scope>NUCLEOTIDE SEQUENCE [LARGE SCALE GENOMIC DNA]</scope>
    <source>
        <strain evidence="3 4">FDAARGOS_787</strain>
    </source>
</reference>
<protein>
    <submittedName>
        <fullName evidence="3">Uncharacterized protein</fullName>
    </submittedName>
</protein>
<sequence length="302" mass="31243">MTTTPPDPLATQHGSTTDPDSQAPVDEQTLRLREENRALRELLAAQAAIPTQEPGLLRRLCWWLISAPGAALVGWRSLLGRDGGQPITGKRVGYATLTVLYTLAIYGALVLLVVSWSSPSTPRSGASAAGPVRVPLAPLPNLGAEGAGSEARSSAAPGATSEASAGTTPDAVSTEPPSAPGMTQEHAALSDATTSQAVESPLKSTQAPAVAAASPAPTEATAGAPGTVPAAAGQHAGPQSTLRVTEIPAEDPLAWVGELKRELARCAELGFFERPDCAWEARKQFCEPRRAWGTVQECPTRP</sequence>
<gene>
    <name evidence="3" type="ORF">FOC81_15300</name>
</gene>
<dbReference type="EMBL" id="CP054569">
    <property type="protein sequence ID" value="QKQ47984.1"/>
    <property type="molecule type" value="Genomic_DNA"/>
</dbReference>
<keyword evidence="2" id="KW-1133">Transmembrane helix</keyword>
<feature type="region of interest" description="Disordered" evidence="1">
    <location>
        <begin position="141"/>
        <end position="241"/>
    </location>
</feature>
<accession>A0A6N0JLN5</accession>
<evidence type="ECO:0000313" key="3">
    <source>
        <dbReference type="EMBL" id="QKQ47984.1"/>
    </source>
</evidence>
<feature type="transmembrane region" description="Helical" evidence="2">
    <location>
        <begin position="60"/>
        <end position="79"/>
    </location>
</feature>
<evidence type="ECO:0000313" key="4">
    <source>
        <dbReference type="Proteomes" id="UP000509782"/>
    </source>
</evidence>
<feature type="compositionally biased region" description="Polar residues" evidence="1">
    <location>
        <begin position="161"/>
        <end position="171"/>
    </location>
</feature>
<name>A0A6N0JLN5_ACHDE</name>
<evidence type="ECO:0000256" key="2">
    <source>
        <dbReference type="SAM" id="Phobius"/>
    </source>
</evidence>
<feature type="compositionally biased region" description="Low complexity" evidence="1">
    <location>
        <begin position="143"/>
        <end position="159"/>
    </location>
</feature>
<evidence type="ECO:0000256" key="1">
    <source>
        <dbReference type="SAM" id="MobiDB-lite"/>
    </source>
</evidence>
<keyword evidence="2" id="KW-0472">Membrane</keyword>
<feature type="region of interest" description="Disordered" evidence="1">
    <location>
        <begin position="1"/>
        <end position="25"/>
    </location>
</feature>
<feature type="transmembrane region" description="Helical" evidence="2">
    <location>
        <begin position="91"/>
        <end position="114"/>
    </location>
</feature>
<keyword evidence="2" id="KW-0812">Transmembrane</keyword>
<organism evidence="3 4">
    <name type="scientific">Achromobacter denitrificans</name>
    <name type="common">Alcaligenes denitrificans</name>
    <dbReference type="NCBI Taxonomy" id="32002"/>
    <lineage>
        <taxon>Bacteria</taxon>
        <taxon>Pseudomonadati</taxon>
        <taxon>Pseudomonadota</taxon>
        <taxon>Betaproteobacteria</taxon>
        <taxon>Burkholderiales</taxon>
        <taxon>Alcaligenaceae</taxon>
        <taxon>Achromobacter</taxon>
    </lineage>
</organism>
<feature type="compositionally biased region" description="Polar residues" evidence="1">
    <location>
        <begin position="191"/>
        <end position="206"/>
    </location>
</feature>
<dbReference type="Proteomes" id="UP000509782">
    <property type="component" value="Chromosome"/>
</dbReference>
<feature type="compositionally biased region" description="Low complexity" evidence="1">
    <location>
        <begin position="207"/>
        <end position="233"/>
    </location>
</feature>
<dbReference type="AlphaFoldDB" id="A0A6N0JLN5"/>